<comment type="similarity">
    <text evidence="5">Belongs to the zinc-containing alcohol dehydrogenase family.</text>
</comment>
<keyword evidence="4" id="KW-0560">Oxidoreductase</keyword>
<protein>
    <recommendedName>
        <fullName evidence="6">Enoyl reductase (ER) domain-containing protein</fullName>
    </recommendedName>
</protein>
<dbReference type="InterPro" id="IPR011032">
    <property type="entry name" value="GroES-like_sf"/>
</dbReference>
<evidence type="ECO:0000313" key="8">
    <source>
        <dbReference type="Proteomes" id="UP000004019"/>
    </source>
</evidence>
<dbReference type="CDD" id="cd05283">
    <property type="entry name" value="CAD1"/>
    <property type="match status" value="1"/>
</dbReference>
<dbReference type="SUPFAM" id="SSF51735">
    <property type="entry name" value="NAD(P)-binding Rossmann-fold domains"/>
    <property type="match status" value="1"/>
</dbReference>
<dbReference type="InterPro" id="IPR013154">
    <property type="entry name" value="ADH-like_N"/>
</dbReference>
<evidence type="ECO:0000313" key="7">
    <source>
        <dbReference type="EMBL" id="EIY36088.1"/>
    </source>
</evidence>
<dbReference type="Gene3D" id="3.40.50.720">
    <property type="entry name" value="NAD(P)-binding Rossmann-like Domain"/>
    <property type="match status" value="1"/>
</dbReference>
<dbReference type="Proteomes" id="UP000004019">
    <property type="component" value="Unassembled WGS sequence"/>
</dbReference>
<dbReference type="InterPro" id="IPR013149">
    <property type="entry name" value="ADH-like_C"/>
</dbReference>
<dbReference type="InterPro" id="IPR020843">
    <property type="entry name" value="ER"/>
</dbReference>
<dbReference type="AlphaFoldDB" id="I9R2E8"/>
<dbReference type="PROSITE" id="PS00059">
    <property type="entry name" value="ADH_ZINC"/>
    <property type="match status" value="1"/>
</dbReference>
<proteinExistence type="inferred from homology"/>
<evidence type="ECO:0000259" key="6">
    <source>
        <dbReference type="SMART" id="SM00829"/>
    </source>
</evidence>
<dbReference type="SUPFAM" id="SSF50129">
    <property type="entry name" value="GroES-like"/>
    <property type="match status" value="1"/>
</dbReference>
<organism evidence="7 8">
    <name type="scientific">Phocaeicola dorei CL03T12C01</name>
    <dbReference type="NCBI Taxonomy" id="997877"/>
    <lineage>
        <taxon>Bacteria</taxon>
        <taxon>Pseudomonadati</taxon>
        <taxon>Bacteroidota</taxon>
        <taxon>Bacteroidia</taxon>
        <taxon>Bacteroidales</taxon>
        <taxon>Bacteroidaceae</taxon>
        <taxon>Phocaeicola</taxon>
    </lineage>
</organism>
<accession>I9R2E8</accession>
<keyword evidence="3 5" id="KW-0862">Zinc</keyword>
<feature type="domain" description="Enoyl reductase (ER)" evidence="6">
    <location>
        <begin position="68"/>
        <end position="400"/>
    </location>
</feature>
<dbReference type="InterPro" id="IPR036291">
    <property type="entry name" value="NAD(P)-bd_dom_sf"/>
</dbReference>
<dbReference type="Pfam" id="PF00107">
    <property type="entry name" value="ADH_zinc_N"/>
    <property type="match status" value="1"/>
</dbReference>
<reference evidence="7 8" key="1">
    <citation type="submission" date="2012-02" db="EMBL/GenBank/DDBJ databases">
        <title>The Genome Sequence of Bacteroides dorei CL03T12C01.</title>
        <authorList>
            <consortium name="The Broad Institute Genome Sequencing Platform"/>
            <person name="Earl A."/>
            <person name="Ward D."/>
            <person name="Feldgarden M."/>
            <person name="Gevers D."/>
            <person name="Zitomersky N.L."/>
            <person name="Coyne M.J."/>
            <person name="Comstock L.E."/>
            <person name="Young S.K."/>
            <person name="Zeng Q."/>
            <person name="Gargeya S."/>
            <person name="Fitzgerald M."/>
            <person name="Haas B."/>
            <person name="Abouelleil A."/>
            <person name="Alvarado L."/>
            <person name="Arachchi H.M."/>
            <person name="Berlin A."/>
            <person name="Chapman S.B."/>
            <person name="Gearin G."/>
            <person name="Goldberg J."/>
            <person name="Griggs A."/>
            <person name="Gujja S."/>
            <person name="Hansen M."/>
            <person name="Heiman D."/>
            <person name="Howarth C."/>
            <person name="Larimer J."/>
            <person name="Lui A."/>
            <person name="MacDonald P.J.P."/>
            <person name="McCowen C."/>
            <person name="Montmayeur A."/>
            <person name="Murphy C."/>
            <person name="Neiman D."/>
            <person name="Pearson M."/>
            <person name="Priest M."/>
            <person name="Roberts A."/>
            <person name="Saif S."/>
            <person name="Shea T."/>
            <person name="Sisk P."/>
            <person name="Stolte C."/>
            <person name="Sykes S."/>
            <person name="Wortman J."/>
            <person name="Nusbaum C."/>
            <person name="Birren B."/>
        </authorList>
    </citation>
    <scope>NUCLEOTIDE SEQUENCE [LARGE SCALE GENOMIC DNA]</scope>
    <source>
        <strain evidence="7 8">CL03T12C01</strain>
    </source>
</reference>
<dbReference type="Gene3D" id="3.90.180.10">
    <property type="entry name" value="Medium-chain alcohol dehydrogenases, catalytic domain"/>
    <property type="match status" value="1"/>
</dbReference>
<dbReference type="HOGENOM" id="CLU_026673_20_2_10"/>
<dbReference type="FunFam" id="3.40.50.720:FF:000022">
    <property type="entry name" value="Cinnamyl alcohol dehydrogenase"/>
    <property type="match status" value="1"/>
</dbReference>
<dbReference type="Pfam" id="PF08240">
    <property type="entry name" value="ADH_N"/>
    <property type="match status" value="1"/>
</dbReference>
<gene>
    <name evidence="7" type="ORF">HMPREF1065_02910</name>
</gene>
<dbReference type="InterPro" id="IPR002328">
    <property type="entry name" value="ADH_Zn_CS"/>
</dbReference>
<comment type="cofactor">
    <cofactor evidence="1 5">
        <name>Zn(2+)</name>
        <dbReference type="ChEBI" id="CHEBI:29105"/>
    </cofactor>
</comment>
<dbReference type="SMART" id="SM00829">
    <property type="entry name" value="PKS_ER"/>
    <property type="match status" value="1"/>
</dbReference>
<name>I9R2E8_9BACT</name>
<dbReference type="PATRIC" id="fig|997877.3.peg.3067"/>
<evidence type="ECO:0000256" key="3">
    <source>
        <dbReference type="ARBA" id="ARBA00022833"/>
    </source>
</evidence>
<dbReference type="EMBL" id="AGXI01000019">
    <property type="protein sequence ID" value="EIY36088.1"/>
    <property type="molecule type" value="Genomic_DNA"/>
</dbReference>
<evidence type="ECO:0000256" key="1">
    <source>
        <dbReference type="ARBA" id="ARBA00001947"/>
    </source>
</evidence>
<evidence type="ECO:0000256" key="4">
    <source>
        <dbReference type="ARBA" id="ARBA00023002"/>
    </source>
</evidence>
<keyword evidence="2 5" id="KW-0479">Metal-binding</keyword>
<comment type="caution">
    <text evidence="7">The sequence shown here is derived from an EMBL/GenBank/DDBJ whole genome shotgun (WGS) entry which is preliminary data.</text>
</comment>
<sequence>MVNIAFVGVSASKGNLPNFATEIKNEAIMNTKRNLLLVAGLLLAMTSQAQQSNDRIPAKGFAFHAEDGHFHDYEFTRHPIGDNDVQIKILYAGICHSDIHEAEGIKERNGAPCVLGHEIAGEIIAVGKNVTKFKVGDYAGVGCMVNSCGSCSMCDADKEQFCENSTTFTYDYPDKYHGGELSQGGYSDNIVVSERFAISIPKEADMKRIAPLLCAGGTTWSPIRFSNVQKGQKVAVAGYGGLGHMAVQYLVDLGADVTVFDITEEKRGDALRMGASRYVNVNKEEEMKGLANSFDFILSTIPANFTPIMYARMLKMGGELAIVGLDGKAEINTLQMILTAAHRKVYASLIGGIKETQEMLDYSVAHDIYPEVEIIPADAAAIDEAYKNVLDGKVKFRYVIDMSTMNK</sequence>
<dbReference type="GO" id="GO:0008106">
    <property type="term" value="F:alcohol dehydrogenase (NADP+) activity"/>
    <property type="evidence" value="ECO:0007669"/>
    <property type="project" value="UniProtKB-ARBA"/>
</dbReference>
<dbReference type="InterPro" id="IPR047109">
    <property type="entry name" value="CAD-like"/>
</dbReference>
<dbReference type="GO" id="GO:0008270">
    <property type="term" value="F:zinc ion binding"/>
    <property type="evidence" value="ECO:0007669"/>
    <property type="project" value="InterPro"/>
</dbReference>
<dbReference type="PANTHER" id="PTHR42683">
    <property type="entry name" value="ALDEHYDE REDUCTASE"/>
    <property type="match status" value="1"/>
</dbReference>
<evidence type="ECO:0000256" key="2">
    <source>
        <dbReference type="ARBA" id="ARBA00022723"/>
    </source>
</evidence>
<evidence type="ECO:0000256" key="5">
    <source>
        <dbReference type="RuleBase" id="RU361277"/>
    </source>
</evidence>